<dbReference type="Proteomes" id="UP000016943">
    <property type="component" value="Chromosome"/>
</dbReference>
<gene>
    <name evidence="2" type="ORF">CARG_05430</name>
</gene>
<proteinExistence type="predicted"/>
<keyword evidence="1" id="KW-0812">Transmembrane</keyword>
<keyword evidence="1" id="KW-0472">Membrane</keyword>
<dbReference type="STRING" id="1348662.CARG_05430"/>
<dbReference type="HOGENOM" id="CLU_098191_1_0_11"/>
<dbReference type="GeneID" id="78249864"/>
<keyword evidence="3" id="KW-1185">Reference proteome</keyword>
<dbReference type="RefSeq" id="WP_020976376.1">
    <property type="nucleotide sequence ID" value="NC_022198.1"/>
</dbReference>
<accession>U3GXJ7</accession>
<dbReference type="eggNOG" id="COG1704">
    <property type="taxonomic scope" value="Bacteria"/>
</dbReference>
<organism evidence="2 3">
    <name type="scientific">Corynebacterium argentoratense DSM 44202</name>
    <dbReference type="NCBI Taxonomy" id="1348662"/>
    <lineage>
        <taxon>Bacteria</taxon>
        <taxon>Bacillati</taxon>
        <taxon>Actinomycetota</taxon>
        <taxon>Actinomycetes</taxon>
        <taxon>Mycobacteriales</taxon>
        <taxon>Corynebacteriaceae</taxon>
        <taxon>Corynebacterium</taxon>
    </lineage>
</organism>
<evidence type="ECO:0000313" key="2">
    <source>
        <dbReference type="EMBL" id="AGU15223.1"/>
    </source>
</evidence>
<evidence type="ECO:0000313" key="3">
    <source>
        <dbReference type="Proteomes" id="UP000016943"/>
    </source>
</evidence>
<protein>
    <recommendedName>
        <fullName evidence="4">LemA family protein</fullName>
    </recommendedName>
</protein>
<sequence>MSPAQNSTVIAVGSLANTGVVLAFLAIVVALTLLATWMIFSAQRLNRLHVRTDAARIKLEVALDQRAAIVAAVEPALRTQAQALSQLRFANQGVEARANKERMFNQAIAQSAVADHPAVVDSQARVDLAFRFYNEAVSDTRSLRLRPLVRFLKLAGTAPLPEYCDLNAAS</sequence>
<evidence type="ECO:0008006" key="4">
    <source>
        <dbReference type="Google" id="ProtNLM"/>
    </source>
</evidence>
<dbReference type="KEGG" id="caz:CARG_05430"/>
<evidence type="ECO:0000256" key="1">
    <source>
        <dbReference type="SAM" id="Phobius"/>
    </source>
</evidence>
<reference evidence="2 3" key="1">
    <citation type="journal article" date="2013" name="Genome Announc.">
        <title>Whole-Genome Sequence of the Clinical Strain Corynebacterium argentoratense DSM 44202, Isolated from a Human Throat Specimen.</title>
        <authorList>
            <person name="Bomholt C."/>
            <person name="Glaub A."/>
            <person name="Gravermann K."/>
            <person name="Albersmeier A."/>
            <person name="Brinkrolf K."/>
            <person name="Ruckert C."/>
            <person name="Tauch A."/>
        </authorList>
    </citation>
    <scope>NUCLEOTIDE SEQUENCE [LARGE SCALE GENOMIC DNA]</scope>
    <source>
        <strain evidence="2">DSM 44202</strain>
    </source>
</reference>
<name>U3GXJ7_9CORY</name>
<dbReference type="EMBL" id="CP006365">
    <property type="protein sequence ID" value="AGU15223.1"/>
    <property type="molecule type" value="Genomic_DNA"/>
</dbReference>
<keyword evidence="1" id="KW-1133">Transmembrane helix</keyword>
<dbReference type="AlphaFoldDB" id="U3GXJ7"/>
<feature type="transmembrane region" description="Helical" evidence="1">
    <location>
        <begin position="20"/>
        <end position="40"/>
    </location>
</feature>
<dbReference type="PATRIC" id="fig|1348662.3.peg.1067"/>